<dbReference type="CDD" id="cd09873">
    <property type="entry name" value="PIN_Pae0151-like"/>
    <property type="match status" value="1"/>
</dbReference>
<accession>M0MI88</accession>
<evidence type="ECO:0000313" key="3">
    <source>
        <dbReference type="Proteomes" id="UP000011568"/>
    </source>
</evidence>
<dbReference type="EMBL" id="AOMC01000101">
    <property type="protein sequence ID" value="EMA45043.1"/>
    <property type="molecule type" value="Genomic_DNA"/>
</dbReference>
<dbReference type="InterPro" id="IPR051619">
    <property type="entry name" value="TypeII_TA_RNase_PINc/VapC"/>
</dbReference>
<evidence type="ECO:0000256" key="1">
    <source>
        <dbReference type="ARBA" id="ARBA00022842"/>
    </source>
</evidence>
<dbReference type="Gene3D" id="3.40.50.1010">
    <property type="entry name" value="5'-nuclease"/>
    <property type="match status" value="1"/>
</dbReference>
<evidence type="ECO:0000313" key="2">
    <source>
        <dbReference type="EMBL" id="EMA45043.1"/>
    </source>
</evidence>
<dbReference type="OrthoDB" id="168412at2157"/>
<dbReference type="PANTHER" id="PTHR35901">
    <property type="entry name" value="RIBONUCLEASE VAPC3"/>
    <property type="match status" value="1"/>
</dbReference>
<proteinExistence type="predicted"/>
<dbReference type="AlphaFoldDB" id="M0MI88"/>
<dbReference type="STRING" id="931277.C448_07869"/>
<dbReference type="RefSeq" id="WP_004053558.1">
    <property type="nucleotide sequence ID" value="NZ_AOMC01000101.1"/>
</dbReference>
<protein>
    <submittedName>
        <fullName evidence="2">PilT protein domain-containing protein</fullName>
    </submittedName>
</protein>
<dbReference type="eggNOG" id="arCOG00729">
    <property type="taxonomic scope" value="Archaea"/>
</dbReference>
<keyword evidence="3" id="KW-1185">Reference proteome</keyword>
<reference evidence="2 3" key="1">
    <citation type="journal article" date="2014" name="PLoS Genet.">
        <title>Phylogenetically driven sequencing of extremely halophilic archaea reveals strategies for static and dynamic osmo-response.</title>
        <authorList>
            <person name="Becker E.A."/>
            <person name="Seitzer P.M."/>
            <person name="Tritt A."/>
            <person name="Larsen D."/>
            <person name="Krusor M."/>
            <person name="Yao A.I."/>
            <person name="Wu D."/>
            <person name="Madern D."/>
            <person name="Eisen J.A."/>
            <person name="Darling A.E."/>
            <person name="Facciotti M.T."/>
        </authorList>
    </citation>
    <scope>NUCLEOTIDE SEQUENCE [LARGE SCALE GENOMIC DNA]</scope>
    <source>
        <strain evidence="2 3">DSM 1307</strain>
    </source>
</reference>
<dbReference type="PATRIC" id="fig|931277.6.peg.1542"/>
<dbReference type="SUPFAM" id="SSF88723">
    <property type="entry name" value="PIN domain-like"/>
    <property type="match status" value="1"/>
</dbReference>
<organism evidence="2 3">
    <name type="scientific">Halococcus morrhuae DSM 1307</name>
    <dbReference type="NCBI Taxonomy" id="931277"/>
    <lineage>
        <taxon>Archaea</taxon>
        <taxon>Methanobacteriati</taxon>
        <taxon>Methanobacteriota</taxon>
        <taxon>Stenosarchaea group</taxon>
        <taxon>Halobacteria</taxon>
        <taxon>Halobacteriales</taxon>
        <taxon>Halococcaceae</taxon>
        <taxon>Halococcus</taxon>
    </lineage>
</organism>
<sequence>MAEAYLFDASALVDLVLGLGPPSVGIDVVFDGYLLDLTPYEAGNALWKIRFANDAITDRDLDDALDVLERLDREVSFEDAAGSELRPTMAMARKTGCTFYDASYLMVADREDLTLVSEDGPQRNAAQDAGVSVRTLSDLANDHG</sequence>
<gene>
    <name evidence="2" type="ORF">C448_07869</name>
</gene>
<dbReference type="InterPro" id="IPR044153">
    <property type="entry name" value="PIN_Pae0151-like"/>
</dbReference>
<comment type="caution">
    <text evidence="2">The sequence shown here is derived from an EMBL/GenBank/DDBJ whole genome shotgun (WGS) entry which is preliminary data.</text>
</comment>
<dbReference type="Proteomes" id="UP000011568">
    <property type="component" value="Unassembled WGS sequence"/>
</dbReference>
<dbReference type="InterPro" id="IPR029060">
    <property type="entry name" value="PIN-like_dom_sf"/>
</dbReference>
<name>M0MI88_HALMO</name>
<keyword evidence="1" id="KW-0460">Magnesium</keyword>
<dbReference type="PANTHER" id="PTHR35901:SF1">
    <property type="entry name" value="EXONUCLEASE VAPC9"/>
    <property type="match status" value="1"/>
</dbReference>